<evidence type="ECO:0000313" key="2">
    <source>
        <dbReference type="Proteomes" id="UP000274504"/>
    </source>
</evidence>
<dbReference type="WBParaSite" id="HDID_0000279901-mRNA-1">
    <property type="protein sequence ID" value="HDID_0000279901-mRNA-1"/>
    <property type="gene ID" value="HDID_0000279901"/>
</dbReference>
<protein>
    <submittedName>
        <fullName evidence="3">Ovule protein</fullName>
    </submittedName>
</protein>
<sequence length="103" mass="11486">MLVLCKTPTCLKFDVYFIYLSLHRFSIGNCELEFQSKSPQRSPEEEISIDNETALSSNSPFSGQIAGLLFSECLFSNGQENSTPQLTKVSHALISRFLAKSFA</sequence>
<evidence type="ECO:0000313" key="1">
    <source>
        <dbReference type="EMBL" id="VDL22283.1"/>
    </source>
</evidence>
<organism evidence="3">
    <name type="scientific">Hymenolepis diminuta</name>
    <name type="common">Rat tapeworm</name>
    <dbReference type="NCBI Taxonomy" id="6216"/>
    <lineage>
        <taxon>Eukaryota</taxon>
        <taxon>Metazoa</taxon>
        <taxon>Spiralia</taxon>
        <taxon>Lophotrochozoa</taxon>
        <taxon>Platyhelminthes</taxon>
        <taxon>Cestoda</taxon>
        <taxon>Eucestoda</taxon>
        <taxon>Cyclophyllidea</taxon>
        <taxon>Hymenolepididae</taxon>
        <taxon>Hymenolepis</taxon>
    </lineage>
</organism>
<name>A0A0R3SDM3_HYMDI</name>
<dbReference type="Proteomes" id="UP000274504">
    <property type="component" value="Unassembled WGS sequence"/>
</dbReference>
<dbReference type="EMBL" id="UYSG01000737">
    <property type="protein sequence ID" value="VDL22283.1"/>
    <property type="molecule type" value="Genomic_DNA"/>
</dbReference>
<dbReference type="AlphaFoldDB" id="A0A0R3SDM3"/>
<accession>A0A0R3SDM3</accession>
<gene>
    <name evidence="1" type="ORF">HDID_LOCUS2797</name>
</gene>
<reference evidence="3" key="1">
    <citation type="submission" date="2017-02" db="UniProtKB">
        <authorList>
            <consortium name="WormBaseParasite"/>
        </authorList>
    </citation>
    <scope>IDENTIFICATION</scope>
</reference>
<proteinExistence type="predicted"/>
<evidence type="ECO:0000313" key="3">
    <source>
        <dbReference type="WBParaSite" id="HDID_0000279901-mRNA-1"/>
    </source>
</evidence>
<reference evidence="1 2" key="2">
    <citation type="submission" date="2018-11" db="EMBL/GenBank/DDBJ databases">
        <authorList>
            <consortium name="Pathogen Informatics"/>
        </authorList>
    </citation>
    <scope>NUCLEOTIDE SEQUENCE [LARGE SCALE GENOMIC DNA]</scope>
</reference>